<comment type="caution">
    <text evidence="5">The sequence shown here is derived from an EMBL/GenBank/DDBJ whole genome shotgun (WGS) entry which is preliminary data.</text>
</comment>
<organism evidence="5 6">
    <name type="scientific">Pedobacter segetis</name>
    <dbReference type="NCBI Taxonomy" id="2793069"/>
    <lineage>
        <taxon>Bacteria</taxon>
        <taxon>Pseudomonadati</taxon>
        <taxon>Bacteroidota</taxon>
        <taxon>Sphingobacteriia</taxon>
        <taxon>Sphingobacteriales</taxon>
        <taxon>Sphingobacteriaceae</taxon>
        <taxon>Pedobacter</taxon>
    </lineage>
</organism>
<dbReference type="InterPro" id="IPR018060">
    <property type="entry name" value="HTH_AraC"/>
</dbReference>
<dbReference type="SUPFAM" id="SSF55008">
    <property type="entry name" value="HMA, heavy metal-associated domain"/>
    <property type="match status" value="1"/>
</dbReference>
<accession>A0ABS1BHY4</accession>
<evidence type="ECO:0000313" key="6">
    <source>
        <dbReference type="Proteomes" id="UP000660024"/>
    </source>
</evidence>
<dbReference type="SMART" id="SM00342">
    <property type="entry name" value="HTH_ARAC"/>
    <property type="match status" value="1"/>
</dbReference>
<keyword evidence="3" id="KW-0804">Transcription</keyword>
<evidence type="ECO:0000256" key="2">
    <source>
        <dbReference type="ARBA" id="ARBA00023125"/>
    </source>
</evidence>
<dbReference type="PANTHER" id="PTHR43280:SF2">
    <property type="entry name" value="HTH-TYPE TRANSCRIPTIONAL REGULATOR EXSA"/>
    <property type="match status" value="1"/>
</dbReference>
<dbReference type="PROSITE" id="PS01124">
    <property type="entry name" value="HTH_ARAC_FAMILY_2"/>
    <property type="match status" value="1"/>
</dbReference>
<protein>
    <submittedName>
        <fullName evidence="5">Helix-turn-helix transcriptional regulator</fullName>
    </submittedName>
</protein>
<evidence type="ECO:0000256" key="1">
    <source>
        <dbReference type="ARBA" id="ARBA00023015"/>
    </source>
</evidence>
<dbReference type="SUPFAM" id="SSF46689">
    <property type="entry name" value="Homeodomain-like"/>
    <property type="match status" value="1"/>
</dbReference>
<proteinExistence type="predicted"/>
<evidence type="ECO:0000313" key="5">
    <source>
        <dbReference type="EMBL" id="MBK0382422.1"/>
    </source>
</evidence>
<gene>
    <name evidence="5" type="ORF">I5M32_05555</name>
</gene>
<name>A0ABS1BHY4_9SPHI</name>
<feature type="domain" description="HTH araC/xylS-type" evidence="4">
    <location>
        <begin position="111"/>
        <end position="179"/>
    </location>
</feature>
<dbReference type="Pfam" id="PF12833">
    <property type="entry name" value="HTH_18"/>
    <property type="match status" value="1"/>
</dbReference>
<dbReference type="EMBL" id="JAEHFY010000006">
    <property type="protein sequence ID" value="MBK0382422.1"/>
    <property type="molecule type" value="Genomic_DNA"/>
</dbReference>
<dbReference type="Proteomes" id="UP000660024">
    <property type="component" value="Unassembled WGS sequence"/>
</dbReference>
<evidence type="ECO:0000259" key="4">
    <source>
        <dbReference type="PROSITE" id="PS01124"/>
    </source>
</evidence>
<dbReference type="PANTHER" id="PTHR43280">
    <property type="entry name" value="ARAC-FAMILY TRANSCRIPTIONAL REGULATOR"/>
    <property type="match status" value="1"/>
</dbReference>
<keyword evidence="2" id="KW-0238">DNA-binding</keyword>
<dbReference type="InterPro" id="IPR036163">
    <property type="entry name" value="HMA_dom_sf"/>
</dbReference>
<dbReference type="InterPro" id="IPR009057">
    <property type="entry name" value="Homeodomain-like_sf"/>
</dbReference>
<sequence length="192" mass="21886">MPNKSESYQLAIKNMVCPRCISAVKRLLTDLGYQYIDVGLGNAFITSKPDFGVLSKSLNDLGFELLNKDEQIVINQIKSKIITLLQSDEPVIHQNLSNWLASFFTQDFHQLSSLFSQTEGISIEKYFILQRLEKVKELLVYNELSLKEIAYKFGFSSTAHLSAQFKKETGFTTSHFKELGFSKRKSLESLLD</sequence>
<dbReference type="Gene3D" id="1.10.10.60">
    <property type="entry name" value="Homeodomain-like"/>
    <property type="match status" value="1"/>
</dbReference>
<dbReference type="RefSeq" id="WP_200585197.1">
    <property type="nucleotide sequence ID" value="NZ_JAEHFY010000006.1"/>
</dbReference>
<evidence type="ECO:0000256" key="3">
    <source>
        <dbReference type="ARBA" id="ARBA00023163"/>
    </source>
</evidence>
<keyword evidence="1" id="KW-0805">Transcription regulation</keyword>
<reference evidence="5 6" key="1">
    <citation type="submission" date="2020-12" db="EMBL/GenBank/DDBJ databases">
        <title>Bacterial novel species Pedobacter sp. SD-b isolated from soil.</title>
        <authorList>
            <person name="Jung H.-Y."/>
        </authorList>
    </citation>
    <scope>NUCLEOTIDE SEQUENCE [LARGE SCALE GENOMIC DNA]</scope>
    <source>
        <strain evidence="5 6">SD-b</strain>
    </source>
</reference>
<keyword evidence="6" id="KW-1185">Reference proteome</keyword>